<dbReference type="InterPro" id="IPR013611">
    <property type="entry name" value="Transp-assoc_OB_typ2"/>
</dbReference>
<dbReference type="Gene3D" id="3.40.50.300">
    <property type="entry name" value="P-loop containing nucleotide triphosphate hydrolases"/>
    <property type="match status" value="1"/>
</dbReference>
<accession>A0ABW8VLH5</accession>
<dbReference type="Gene3D" id="2.40.50.100">
    <property type="match status" value="1"/>
</dbReference>
<keyword evidence="1" id="KW-0813">Transport</keyword>
<dbReference type="InterPro" id="IPR050093">
    <property type="entry name" value="ABC_SmlMolc_Importer"/>
</dbReference>
<dbReference type="InterPro" id="IPR003593">
    <property type="entry name" value="AAA+_ATPase"/>
</dbReference>
<reference evidence="5 6" key="1">
    <citation type="submission" date="2024-11" db="EMBL/GenBank/DDBJ databases">
        <title>Draft genome sequences of two bacteria associated to sugarcane roots in Colombia.</title>
        <authorList>
            <person name="Pardo-Diaz S."/>
            <person name="Masmela-Mendoza J."/>
            <person name="Delgadillo-Duran P."/>
            <person name="Bautista E.J."/>
            <person name="Rojas-Tapias D.F."/>
        </authorList>
    </citation>
    <scope>NUCLEOTIDE SEQUENCE [LARGE SCALE GENOMIC DNA]</scope>
    <source>
        <strain evidence="5 6">Ap18</strain>
    </source>
</reference>
<gene>
    <name evidence="5" type="ORF">ACJ41P_29265</name>
</gene>
<evidence type="ECO:0000256" key="1">
    <source>
        <dbReference type="ARBA" id="ARBA00022448"/>
    </source>
</evidence>
<dbReference type="InterPro" id="IPR017871">
    <property type="entry name" value="ABC_transporter-like_CS"/>
</dbReference>
<sequence length="364" mass="39152">MIDPAPPPPARSKRGRLELIGLRKSYDTHVAVDRLDLTIEAGEFFTILGPSGCGKTTTLMMLAGFTEPTSGSIRLDGVPITRQAPQERNIGVVFQSYALFPHMTVGGNLAFPLEMRDVPPADIARRVQAALDLVRLPVADRLPAQLSGGQQQRVAVARAVVFDPPVLLMDEPMGALDAKLRTHLQVELRRLQQRLGITVVHVTHDQDEAMAMSDRVVIMNDGKVEQIGRPKDLYERPASLFVARFLGENNLLEARATSEPNRIVTAGGLTLECPAHGFAPGSPLSATLRPERLSLRPGHPGGGLPGVLADSVYLGAKTIHTVDVPGLGALTVQVQNGTEDSPPPPGASVTVMYRPDDLRLFPAP</sequence>
<keyword evidence="3 5" id="KW-0067">ATP-binding</keyword>
<evidence type="ECO:0000313" key="5">
    <source>
        <dbReference type="EMBL" id="MFL7905252.1"/>
    </source>
</evidence>
<dbReference type="InterPro" id="IPR027417">
    <property type="entry name" value="P-loop_NTPase"/>
</dbReference>
<evidence type="ECO:0000256" key="3">
    <source>
        <dbReference type="ARBA" id="ARBA00022840"/>
    </source>
</evidence>
<keyword evidence="6" id="KW-1185">Reference proteome</keyword>
<dbReference type="SUPFAM" id="SSF50331">
    <property type="entry name" value="MOP-like"/>
    <property type="match status" value="1"/>
</dbReference>
<dbReference type="PROSITE" id="PS50893">
    <property type="entry name" value="ABC_TRANSPORTER_2"/>
    <property type="match status" value="1"/>
</dbReference>
<dbReference type="GO" id="GO:0005524">
    <property type="term" value="F:ATP binding"/>
    <property type="evidence" value="ECO:0007669"/>
    <property type="project" value="UniProtKB-KW"/>
</dbReference>
<protein>
    <submittedName>
        <fullName evidence="5">ABC transporter ATP-binding protein</fullName>
    </submittedName>
</protein>
<dbReference type="Proteomes" id="UP001628281">
    <property type="component" value="Unassembled WGS sequence"/>
</dbReference>
<dbReference type="InterPro" id="IPR008995">
    <property type="entry name" value="Mo/tungstate-bd_C_term_dom"/>
</dbReference>
<dbReference type="RefSeq" id="WP_407825681.1">
    <property type="nucleotide sequence ID" value="NZ_JBJLSN010000072.1"/>
</dbReference>
<dbReference type="PROSITE" id="PS00211">
    <property type="entry name" value="ABC_TRANSPORTER_1"/>
    <property type="match status" value="1"/>
</dbReference>
<evidence type="ECO:0000313" key="6">
    <source>
        <dbReference type="Proteomes" id="UP001628281"/>
    </source>
</evidence>
<dbReference type="PANTHER" id="PTHR42781">
    <property type="entry name" value="SPERMIDINE/PUTRESCINE IMPORT ATP-BINDING PROTEIN POTA"/>
    <property type="match status" value="1"/>
</dbReference>
<dbReference type="SUPFAM" id="SSF52540">
    <property type="entry name" value="P-loop containing nucleoside triphosphate hydrolases"/>
    <property type="match status" value="1"/>
</dbReference>
<dbReference type="InterPro" id="IPR003439">
    <property type="entry name" value="ABC_transporter-like_ATP-bd"/>
</dbReference>
<proteinExistence type="predicted"/>
<feature type="domain" description="ABC transporter" evidence="4">
    <location>
        <begin position="17"/>
        <end position="246"/>
    </location>
</feature>
<keyword evidence="2" id="KW-0547">Nucleotide-binding</keyword>
<dbReference type="SMART" id="SM00382">
    <property type="entry name" value="AAA"/>
    <property type="match status" value="1"/>
</dbReference>
<dbReference type="PANTHER" id="PTHR42781:SF4">
    <property type="entry name" value="SPERMIDINE_PUTRESCINE IMPORT ATP-BINDING PROTEIN POTA"/>
    <property type="match status" value="1"/>
</dbReference>
<evidence type="ECO:0000259" key="4">
    <source>
        <dbReference type="PROSITE" id="PS50893"/>
    </source>
</evidence>
<comment type="caution">
    <text evidence="5">The sequence shown here is derived from an EMBL/GenBank/DDBJ whole genome shotgun (WGS) entry which is preliminary data.</text>
</comment>
<name>A0ABW8VLH5_9PROT</name>
<dbReference type="Pfam" id="PF00005">
    <property type="entry name" value="ABC_tran"/>
    <property type="match status" value="1"/>
</dbReference>
<dbReference type="EMBL" id="JBJLSN010000072">
    <property type="protein sequence ID" value="MFL7905252.1"/>
    <property type="molecule type" value="Genomic_DNA"/>
</dbReference>
<organism evidence="5 6">
    <name type="scientific">Azospirillum argentinense</name>
    <dbReference type="NCBI Taxonomy" id="2970906"/>
    <lineage>
        <taxon>Bacteria</taxon>
        <taxon>Pseudomonadati</taxon>
        <taxon>Pseudomonadota</taxon>
        <taxon>Alphaproteobacteria</taxon>
        <taxon>Rhodospirillales</taxon>
        <taxon>Azospirillaceae</taxon>
        <taxon>Azospirillum</taxon>
    </lineage>
</organism>
<dbReference type="Pfam" id="PF08402">
    <property type="entry name" value="TOBE_2"/>
    <property type="match status" value="1"/>
</dbReference>
<evidence type="ECO:0000256" key="2">
    <source>
        <dbReference type="ARBA" id="ARBA00022741"/>
    </source>
</evidence>